<dbReference type="SUPFAM" id="SSF53613">
    <property type="entry name" value="Ribokinase-like"/>
    <property type="match status" value="1"/>
</dbReference>
<comment type="caution">
    <text evidence="4">The sequence shown here is derived from an EMBL/GenBank/DDBJ whole genome shotgun (WGS) entry which is preliminary data.</text>
</comment>
<gene>
    <name evidence="4" type="ORF">CAP_6919</name>
</gene>
<evidence type="ECO:0000256" key="1">
    <source>
        <dbReference type="ARBA" id="ARBA00022679"/>
    </source>
</evidence>
<dbReference type="GO" id="GO:0016301">
    <property type="term" value="F:kinase activity"/>
    <property type="evidence" value="ECO:0007669"/>
    <property type="project" value="UniProtKB-KW"/>
</dbReference>
<proteinExistence type="predicted"/>
<dbReference type="PROSITE" id="PS00584">
    <property type="entry name" value="PFKB_KINASES_2"/>
    <property type="match status" value="1"/>
</dbReference>
<dbReference type="EMBL" id="ASRX01000006">
    <property type="protein sequence ID" value="EYF07897.1"/>
    <property type="molecule type" value="Genomic_DNA"/>
</dbReference>
<dbReference type="InterPro" id="IPR029056">
    <property type="entry name" value="Ribokinase-like"/>
</dbReference>
<evidence type="ECO:0000313" key="5">
    <source>
        <dbReference type="Proteomes" id="UP000019678"/>
    </source>
</evidence>
<evidence type="ECO:0000259" key="3">
    <source>
        <dbReference type="Pfam" id="PF00294"/>
    </source>
</evidence>
<accession>A0A017TG46</accession>
<dbReference type="Gene3D" id="3.40.1190.20">
    <property type="match status" value="1"/>
</dbReference>
<dbReference type="InterPro" id="IPR011611">
    <property type="entry name" value="PfkB_dom"/>
</dbReference>
<protein>
    <submittedName>
        <fullName evidence="4">Ribokinase</fullName>
    </submittedName>
</protein>
<dbReference type="Pfam" id="PF00294">
    <property type="entry name" value="PfkB"/>
    <property type="match status" value="1"/>
</dbReference>
<evidence type="ECO:0000256" key="2">
    <source>
        <dbReference type="ARBA" id="ARBA00022777"/>
    </source>
</evidence>
<dbReference type="RefSeq" id="WP_044236700.1">
    <property type="nucleotide sequence ID" value="NZ_ASRX01000006.1"/>
</dbReference>
<dbReference type="STRING" id="1192034.CAP_6919"/>
<dbReference type="PANTHER" id="PTHR10584:SF166">
    <property type="entry name" value="RIBOKINASE"/>
    <property type="match status" value="1"/>
</dbReference>
<dbReference type="Proteomes" id="UP000019678">
    <property type="component" value="Unassembled WGS sequence"/>
</dbReference>
<dbReference type="eggNOG" id="COG0524">
    <property type="taxonomic scope" value="Bacteria"/>
</dbReference>
<keyword evidence="5" id="KW-1185">Reference proteome</keyword>
<feature type="domain" description="Carbohydrate kinase PfkB" evidence="3">
    <location>
        <begin position="23"/>
        <end position="281"/>
    </location>
</feature>
<dbReference type="OrthoDB" id="9779730at2"/>
<dbReference type="InterPro" id="IPR002173">
    <property type="entry name" value="Carboh/pur_kinase_PfkB_CS"/>
</dbReference>
<sequence>MTSASPILIIGSMAFDDLELPTGSAHNVVGGSATYSAFAASVFAPVRVVAVVGDDFPEEMLGTMRGRGIDVDGVERASGKTFRWAGRYDTDLIHRTTLDTQLNVFASFNPKLPELYRDTPFVLLGNNHPALQLDVLEQTRAPLFVVADTMNFWISGEPQILASMLRRIDTLVVNDEEARQLSGIYNIRRAARDILTRGPRRVIIKRGEHGALLFDEDGIFAAPGFPLEDVIDPTGAGDSFAGGLLGYLSNQQQISALSLRRAMLHATATASFCVEAVGTQRIATITREDVAQRVDQIRSLYEFGASTM</sequence>
<keyword evidence="2 4" id="KW-0418">Kinase</keyword>
<dbReference type="AlphaFoldDB" id="A0A017TG46"/>
<evidence type="ECO:0000313" key="4">
    <source>
        <dbReference type="EMBL" id="EYF07897.1"/>
    </source>
</evidence>
<dbReference type="GO" id="GO:0005829">
    <property type="term" value="C:cytosol"/>
    <property type="evidence" value="ECO:0007669"/>
    <property type="project" value="TreeGrafter"/>
</dbReference>
<dbReference type="PANTHER" id="PTHR10584">
    <property type="entry name" value="SUGAR KINASE"/>
    <property type="match status" value="1"/>
</dbReference>
<keyword evidence="1" id="KW-0808">Transferase</keyword>
<name>A0A017TG46_9BACT</name>
<reference evidence="4 5" key="1">
    <citation type="submission" date="2013-05" db="EMBL/GenBank/DDBJ databases">
        <title>Genome assembly of Chondromyces apiculatus DSM 436.</title>
        <authorList>
            <person name="Sharma G."/>
            <person name="Khatri I."/>
            <person name="Kaur C."/>
            <person name="Mayilraj S."/>
            <person name="Subramanian S."/>
        </authorList>
    </citation>
    <scope>NUCLEOTIDE SEQUENCE [LARGE SCALE GENOMIC DNA]</scope>
    <source>
        <strain evidence="4 5">DSM 436</strain>
    </source>
</reference>
<organism evidence="4 5">
    <name type="scientific">Chondromyces apiculatus DSM 436</name>
    <dbReference type="NCBI Taxonomy" id="1192034"/>
    <lineage>
        <taxon>Bacteria</taxon>
        <taxon>Pseudomonadati</taxon>
        <taxon>Myxococcota</taxon>
        <taxon>Polyangia</taxon>
        <taxon>Polyangiales</taxon>
        <taxon>Polyangiaceae</taxon>
        <taxon>Chondromyces</taxon>
    </lineage>
</organism>